<name>A0A5C5Z548_9BACT</name>
<organism evidence="1 2">
    <name type="scientific">Novipirellula herctigrandis</name>
    <dbReference type="NCBI Taxonomy" id="2527986"/>
    <lineage>
        <taxon>Bacteria</taxon>
        <taxon>Pseudomonadati</taxon>
        <taxon>Planctomycetota</taxon>
        <taxon>Planctomycetia</taxon>
        <taxon>Pirellulales</taxon>
        <taxon>Pirellulaceae</taxon>
        <taxon>Novipirellula</taxon>
    </lineage>
</organism>
<reference evidence="1 2" key="1">
    <citation type="submission" date="2019-02" db="EMBL/GenBank/DDBJ databases">
        <title>Deep-cultivation of Planctomycetes and their phenomic and genomic characterization uncovers novel biology.</title>
        <authorList>
            <person name="Wiegand S."/>
            <person name="Jogler M."/>
            <person name="Boedeker C."/>
            <person name="Pinto D."/>
            <person name="Vollmers J."/>
            <person name="Rivas-Marin E."/>
            <person name="Kohn T."/>
            <person name="Peeters S.H."/>
            <person name="Heuer A."/>
            <person name="Rast P."/>
            <person name="Oberbeckmann S."/>
            <person name="Bunk B."/>
            <person name="Jeske O."/>
            <person name="Meyerdierks A."/>
            <person name="Storesund J.E."/>
            <person name="Kallscheuer N."/>
            <person name="Luecker S."/>
            <person name="Lage O.M."/>
            <person name="Pohl T."/>
            <person name="Merkel B.J."/>
            <person name="Hornburger P."/>
            <person name="Mueller R.-W."/>
            <person name="Bruemmer F."/>
            <person name="Labrenz M."/>
            <person name="Spormann A.M."/>
            <person name="Op Den Camp H."/>
            <person name="Overmann J."/>
            <person name="Amann R."/>
            <person name="Jetten M.S.M."/>
            <person name="Mascher T."/>
            <person name="Medema M.H."/>
            <person name="Devos D.P."/>
            <person name="Kaster A.-K."/>
            <person name="Ovreas L."/>
            <person name="Rohde M."/>
            <person name="Galperin M.Y."/>
            <person name="Jogler C."/>
        </authorList>
    </citation>
    <scope>NUCLEOTIDE SEQUENCE [LARGE SCALE GENOMIC DNA]</scope>
    <source>
        <strain evidence="1 2">CA13</strain>
    </source>
</reference>
<protein>
    <submittedName>
        <fullName evidence="1">Uncharacterized protein</fullName>
    </submittedName>
</protein>
<keyword evidence="2" id="KW-1185">Reference proteome</keyword>
<evidence type="ECO:0000313" key="1">
    <source>
        <dbReference type="EMBL" id="TWT82335.1"/>
    </source>
</evidence>
<dbReference type="Proteomes" id="UP000315010">
    <property type="component" value="Unassembled WGS sequence"/>
</dbReference>
<dbReference type="AlphaFoldDB" id="A0A5C5Z548"/>
<dbReference type="OrthoDB" id="9830239at2"/>
<proteinExistence type="predicted"/>
<dbReference type="RefSeq" id="WP_146398776.1">
    <property type="nucleotide sequence ID" value="NZ_SJPJ01000001.1"/>
</dbReference>
<dbReference type="EMBL" id="SJPJ01000001">
    <property type="protein sequence ID" value="TWT82335.1"/>
    <property type="molecule type" value="Genomic_DNA"/>
</dbReference>
<comment type="caution">
    <text evidence="1">The sequence shown here is derived from an EMBL/GenBank/DDBJ whole genome shotgun (WGS) entry which is preliminary data.</text>
</comment>
<evidence type="ECO:0000313" key="2">
    <source>
        <dbReference type="Proteomes" id="UP000315010"/>
    </source>
</evidence>
<gene>
    <name evidence="1" type="ORF">CA13_37970</name>
</gene>
<accession>A0A5C5Z548</accession>
<sequence length="163" mass="18111">MGFTPDDKIDRWMKAAGQVGKSQSVRQRVVIAGEFLEKTARMSEAQACGCLTGIDFSKPVKMIRLPDSIYVQYVQKHNGIWFTDTGLTPDLVGLAGGKRTRKLFKPVGVVHALQSTARAIKDTWTTDRLFQSISPAARGKLGQMTRGGGTQYIVFDKFRMQQI</sequence>